<comment type="caution">
    <text evidence="1">The sequence shown here is derived from an EMBL/GenBank/DDBJ whole genome shotgun (WGS) entry which is preliminary data.</text>
</comment>
<dbReference type="AlphaFoldDB" id="A0AAV4RDL0"/>
<evidence type="ECO:0000313" key="1">
    <source>
        <dbReference type="EMBL" id="GIY19785.1"/>
    </source>
</evidence>
<dbReference type="EMBL" id="BPLQ01006071">
    <property type="protein sequence ID" value="GIY19785.1"/>
    <property type="molecule type" value="Genomic_DNA"/>
</dbReference>
<reference evidence="1 2" key="1">
    <citation type="submission" date="2021-06" db="EMBL/GenBank/DDBJ databases">
        <title>Caerostris darwini draft genome.</title>
        <authorList>
            <person name="Kono N."/>
            <person name="Arakawa K."/>
        </authorList>
    </citation>
    <scope>NUCLEOTIDE SEQUENCE [LARGE SCALE GENOMIC DNA]</scope>
</reference>
<accession>A0AAV4RDL0</accession>
<dbReference type="Proteomes" id="UP001054837">
    <property type="component" value="Unassembled WGS sequence"/>
</dbReference>
<name>A0AAV4RDL0_9ARAC</name>
<sequence>MKPDRQISIEKEALLAFKTHEAPTTKNFNTPLCTSCKLKIIQEVSEQQSFCLRHLRYQNSFGTDVSNKTELNRPHRKSVPFRPITGVGPCLDRPIGCVREGSQVQCACQMFIA</sequence>
<evidence type="ECO:0000313" key="2">
    <source>
        <dbReference type="Proteomes" id="UP001054837"/>
    </source>
</evidence>
<gene>
    <name evidence="1" type="ORF">CDAR_365671</name>
</gene>
<protein>
    <submittedName>
        <fullName evidence="1">Uncharacterized protein</fullName>
    </submittedName>
</protein>
<organism evidence="1 2">
    <name type="scientific">Caerostris darwini</name>
    <dbReference type="NCBI Taxonomy" id="1538125"/>
    <lineage>
        <taxon>Eukaryota</taxon>
        <taxon>Metazoa</taxon>
        <taxon>Ecdysozoa</taxon>
        <taxon>Arthropoda</taxon>
        <taxon>Chelicerata</taxon>
        <taxon>Arachnida</taxon>
        <taxon>Araneae</taxon>
        <taxon>Araneomorphae</taxon>
        <taxon>Entelegynae</taxon>
        <taxon>Araneoidea</taxon>
        <taxon>Araneidae</taxon>
        <taxon>Caerostris</taxon>
    </lineage>
</organism>
<keyword evidence="2" id="KW-1185">Reference proteome</keyword>
<proteinExistence type="predicted"/>